<dbReference type="AlphaFoldDB" id="A0A1M4MM44"/>
<dbReference type="Pfam" id="PF02469">
    <property type="entry name" value="Fasciclin"/>
    <property type="match status" value="1"/>
</dbReference>
<dbReference type="SUPFAM" id="SSF82153">
    <property type="entry name" value="FAS1 domain"/>
    <property type="match status" value="1"/>
</dbReference>
<dbReference type="EMBL" id="FMID01000045">
    <property type="protein sequence ID" value="SCL75985.1"/>
    <property type="molecule type" value="Genomic_DNA"/>
</dbReference>
<sequence>MRMNSIILGIAAILAVGLVALPVLAATADVDIRGGEYIPASLTVEGNTTVTWTNYDEVSHTVTSTGGLFDSGRIEQNQTFNYTFADTGTYPYGCTLNASTRRTPMQGVVIVVPEGMMVEPGENVTPTPTGNLTPGEEPLNMTLVDLIAGEANLTTFADALDRASVAKMVLTSGGPYTVFAPDDAAFEALGNETLMAIFNDTEMLDALLMHHVVEGNYTVEDLMAAANATGNMTTLDTLAGNTINVTAVDGNLTVENATIVTADVAAENGIVHVIDMVLVPEGLIPAENVTPTPTENITPVENVTPAGNVTPTENVTSVENVTLEALPEGRVIP</sequence>
<dbReference type="SUPFAM" id="SSF49503">
    <property type="entry name" value="Cupredoxins"/>
    <property type="match status" value="1"/>
</dbReference>
<dbReference type="GO" id="GO:0005615">
    <property type="term" value="C:extracellular space"/>
    <property type="evidence" value="ECO:0007669"/>
    <property type="project" value="TreeGrafter"/>
</dbReference>
<organism evidence="2 3">
    <name type="scientific">Methanoculleus chikugoensis</name>
    <dbReference type="NCBI Taxonomy" id="118126"/>
    <lineage>
        <taxon>Archaea</taxon>
        <taxon>Methanobacteriati</taxon>
        <taxon>Methanobacteriota</taxon>
        <taxon>Stenosarchaea group</taxon>
        <taxon>Methanomicrobia</taxon>
        <taxon>Methanomicrobiales</taxon>
        <taxon>Methanomicrobiaceae</taxon>
        <taxon>Methanoculleus</taxon>
    </lineage>
</organism>
<evidence type="ECO:0000259" key="1">
    <source>
        <dbReference type="PROSITE" id="PS50213"/>
    </source>
</evidence>
<dbReference type="InterPro" id="IPR000782">
    <property type="entry name" value="FAS1_domain"/>
</dbReference>
<protein>
    <submittedName>
        <fullName evidence="2">Immunogenic protein MPT70</fullName>
    </submittedName>
</protein>
<dbReference type="PANTHER" id="PTHR10900">
    <property type="entry name" value="PERIOSTIN-RELATED"/>
    <property type="match status" value="1"/>
</dbReference>
<dbReference type="SMART" id="SM00554">
    <property type="entry name" value="FAS1"/>
    <property type="match status" value="1"/>
</dbReference>
<dbReference type="PANTHER" id="PTHR10900:SF77">
    <property type="entry name" value="FI19380P1"/>
    <property type="match status" value="1"/>
</dbReference>
<dbReference type="InterPro" id="IPR008972">
    <property type="entry name" value="Cupredoxin"/>
</dbReference>
<dbReference type="Proteomes" id="UP000184671">
    <property type="component" value="Unassembled WGS sequence"/>
</dbReference>
<dbReference type="RefSeq" id="WP_256712912.1">
    <property type="nucleotide sequence ID" value="NZ_FMID01000045.1"/>
</dbReference>
<gene>
    <name evidence="2" type="ORF">L21_1905</name>
</gene>
<name>A0A1M4MM44_9EURY</name>
<dbReference type="Gene3D" id="2.30.180.10">
    <property type="entry name" value="FAS1 domain"/>
    <property type="match status" value="1"/>
</dbReference>
<dbReference type="STRING" id="118126.L21_1905"/>
<reference evidence="2 3" key="1">
    <citation type="submission" date="2016-08" db="EMBL/GenBank/DDBJ databases">
        <authorList>
            <person name="Seilhamer J.J."/>
        </authorList>
    </citation>
    <scope>NUCLEOTIDE SEQUENCE [LARGE SCALE GENOMIC DNA]</scope>
    <source>
        <strain evidence="2">L21-II-0</strain>
    </source>
</reference>
<dbReference type="InterPro" id="IPR036378">
    <property type="entry name" value="FAS1_dom_sf"/>
</dbReference>
<evidence type="ECO:0000313" key="2">
    <source>
        <dbReference type="EMBL" id="SCL75985.1"/>
    </source>
</evidence>
<dbReference type="PROSITE" id="PS50213">
    <property type="entry name" value="FAS1"/>
    <property type="match status" value="1"/>
</dbReference>
<dbReference type="InterPro" id="IPR050904">
    <property type="entry name" value="Adhesion/Biosynth-related"/>
</dbReference>
<feature type="domain" description="FAS1" evidence="1">
    <location>
        <begin position="140"/>
        <end position="278"/>
    </location>
</feature>
<evidence type="ECO:0000313" key="3">
    <source>
        <dbReference type="Proteomes" id="UP000184671"/>
    </source>
</evidence>
<dbReference type="FunFam" id="2.30.180.10:FF:000014">
    <property type="entry name" value="Stabilin 1"/>
    <property type="match status" value="1"/>
</dbReference>
<accession>A0A1M4MM44</accession>
<dbReference type="Gene3D" id="2.60.40.420">
    <property type="entry name" value="Cupredoxins - blue copper proteins"/>
    <property type="match status" value="1"/>
</dbReference>
<proteinExistence type="predicted"/>